<dbReference type="CDD" id="cd16922">
    <property type="entry name" value="HATPase_EvgS-ArcB-TorS-like"/>
    <property type="match status" value="1"/>
</dbReference>
<dbReference type="CDD" id="cd00082">
    <property type="entry name" value="HisKA"/>
    <property type="match status" value="1"/>
</dbReference>
<evidence type="ECO:0000256" key="10">
    <source>
        <dbReference type="ARBA" id="ARBA00022840"/>
    </source>
</evidence>
<dbReference type="PROSITE" id="PS50109">
    <property type="entry name" value="HIS_KIN"/>
    <property type="match status" value="1"/>
</dbReference>
<dbReference type="Gene3D" id="3.30.450.40">
    <property type="match status" value="1"/>
</dbReference>
<dbReference type="GO" id="GO:0004673">
    <property type="term" value="F:protein histidine kinase activity"/>
    <property type="evidence" value="ECO:0007669"/>
    <property type="project" value="UniProtKB-EC"/>
</dbReference>
<evidence type="ECO:0000313" key="22">
    <source>
        <dbReference type="Proteomes" id="UP001628193"/>
    </source>
</evidence>
<dbReference type="PANTHER" id="PTHR45339">
    <property type="entry name" value="HYBRID SIGNAL TRANSDUCTION HISTIDINE KINASE J"/>
    <property type="match status" value="1"/>
</dbReference>
<proteinExistence type="predicted"/>
<feature type="domain" description="HPt" evidence="20">
    <location>
        <begin position="879"/>
        <end position="975"/>
    </location>
</feature>
<evidence type="ECO:0000256" key="5">
    <source>
        <dbReference type="ARBA" id="ARBA00022553"/>
    </source>
</evidence>
<dbReference type="EC" id="2.7.13.3" evidence="3"/>
<keyword evidence="9 21" id="KW-0418">Kinase</keyword>
<dbReference type="InterPro" id="IPR036641">
    <property type="entry name" value="HPT_dom_sf"/>
</dbReference>
<keyword evidence="7 17" id="KW-0812">Transmembrane</keyword>
<evidence type="ECO:0000256" key="15">
    <source>
        <dbReference type="PROSITE-ProRule" id="PRU00169"/>
    </source>
</evidence>
<evidence type="ECO:0000256" key="3">
    <source>
        <dbReference type="ARBA" id="ARBA00012438"/>
    </source>
</evidence>
<evidence type="ECO:0000259" key="20">
    <source>
        <dbReference type="PROSITE" id="PS50894"/>
    </source>
</evidence>
<protein>
    <recommendedName>
        <fullName evidence="3">histidine kinase</fullName>
        <ecNumber evidence="3">2.7.13.3</ecNumber>
    </recommendedName>
</protein>
<comment type="subcellular location">
    <subcellularLocation>
        <location evidence="2">Cell membrane</location>
        <topology evidence="2">Multi-pass membrane protein</topology>
    </subcellularLocation>
</comment>
<dbReference type="RefSeq" id="WP_420903530.1">
    <property type="nucleotide sequence ID" value="NZ_BAAFGK010000001.1"/>
</dbReference>
<name>A0ABQ0C4K2_9PROT</name>
<dbReference type="Pfam" id="PF00512">
    <property type="entry name" value="HisKA"/>
    <property type="match status" value="1"/>
</dbReference>
<dbReference type="SUPFAM" id="SSF55874">
    <property type="entry name" value="ATPase domain of HSP90 chaperone/DNA topoisomerase II/histidine kinase"/>
    <property type="match status" value="1"/>
</dbReference>
<dbReference type="Gene3D" id="1.20.120.160">
    <property type="entry name" value="HPT domain"/>
    <property type="match status" value="1"/>
</dbReference>
<keyword evidence="11 17" id="KW-1133">Transmembrane helix</keyword>
<evidence type="ECO:0000256" key="12">
    <source>
        <dbReference type="ARBA" id="ARBA00023012"/>
    </source>
</evidence>
<comment type="caution">
    <text evidence="21">The sequence shown here is derived from an EMBL/GenBank/DDBJ whole genome shotgun (WGS) entry which is preliminary data.</text>
</comment>
<dbReference type="Gene3D" id="1.10.287.130">
    <property type="match status" value="1"/>
</dbReference>
<evidence type="ECO:0000256" key="13">
    <source>
        <dbReference type="ARBA" id="ARBA00023136"/>
    </source>
</evidence>
<evidence type="ECO:0000259" key="18">
    <source>
        <dbReference type="PROSITE" id="PS50109"/>
    </source>
</evidence>
<feature type="modified residue" description="Phosphohistidine" evidence="14">
    <location>
        <position position="918"/>
    </location>
</feature>
<dbReference type="SUPFAM" id="SSF47384">
    <property type="entry name" value="Homodimeric domain of signal transducing histidine kinase"/>
    <property type="match status" value="1"/>
</dbReference>
<dbReference type="SMART" id="SM00065">
    <property type="entry name" value="GAF"/>
    <property type="match status" value="1"/>
</dbReference>
<keyword evidence="4" id="KW-1003">Cell membrane</keyword>
<dbReference type="SMART" id="SM00073">
    <property type="entry name" value="HPT"/>
    <property type="match status" value="1"/>
</dbReference>
<dbReference type="PROSITE" id="PS50894">
    <property type="entry name" value="HPT"/>
    <property type="match status" value="1"/>
</dbReference>
<keyword evidence="6 21" id="KW-0808">Transferase</keyword>
<dbReference type="SUPFAM" id="SSF55781">
    <property type="entry name" value="GAF domain-like"/>
    <property type="match status" value="1"/>
</dbReference>
<dbReference type="Pfam" id="PF02518">
    <property type="entry name" value="HATPase_c"/>
    <property type="match status" value="1"/>
</dbReference>
<evidence type="ECO:0000256" key="6">
    <source>
        <dbReference type="ARBA" id="ARBA00022679"/>
    </source>
</evidence>
<organism evidence="21 22">
    <name type="scientific">Candidatus Magnetaquiglobus chichijimensis</name>
    <dbReference type="NCBI Taxonomy" id="3141448"/>
    <lineage>
        <taxon>Bacteria</taxon>
        <taxon>Pseudomonadati</taxon>
        <taxon>Pseudomonadota</taxon>
        <taxon>Magnetococcia</taxon>
        <taxon>Magnetococcales</taxon>
        <taxon>Candidatus Magnetaquicoccaceae</taxon>
        <taxon>Candidatus Magnetaquiglobus</taxon>
    </lineage>
</organism>
<dbReference type="PRINTS" id="PR00344">
    <property type="entry name" value="BCTRLSENSOR"/>
</dbReference>
<feature type="modified residue" description="4-aspartylphosphate" evidence="15">
    <location>
        <position position="624"/>
    </location>
</feature>
<dbReference type="InterPro" id="IPR001789">
    <property type="entry name" value="Sig_transdc_resp-reg_receiver"/>
</dbReference>
<keyword evidence="12" id="KW-0902">Two-component regulatory system</keyword>
<dbReference type="Pfam" id="PF13185">
    <property type="entry name" value="GAF_2"/>
    <property type="match status" value="1"/>
</dbReference>
<feature type="compositionally biased region" description="Basic and acidic residues" evidence="16">
    <location>
        <begin position="983"/>
        <end position="996"/>
    </location>
</feature>
<feature type="domain" description="Histidine kinase" evidence="18">
    <location>
        <begin position="330"/>
        <end position="551"/>
    </location>
</feature>
<dbReference type="Gene3D" id="3.40.50.2300">
    <property type="match status" value="2"/>
</dbReference>
<feature type="region of interest" description="Disordered" evidence="16">
    <location>
        <begin position="90"/>
        <end position="113"/>
    </location>
</feature>
<evidence type="ECO:0000256" key="2">
    <source>
        <dbReference type="ARBA" id="ARBA00004651"/>
    </source>
</evidence>
<dbReference type="SUPFAM" id="SSF47226">
    <property type="entry name" value="Histidine-containing phosphotransfer domain, HPT domain"/>
    <property type="match status" value="1"/>
</dbReference>
<dbReference type="InterPro" id="IPR008207">
    <property type="entry name" value="Sig_transdc_His_kin_Hpt_dom"/>
</dbReference>
<dbReference type="SMART" id="SM00387">
    <property type="entry name" value="HATPase_c"/>
    <property type="match status" value="1"/>
</dbReference>
<gene>
    <name evidence="21" type="primary">rcsC_1</name>
    <name evidence="21" type="ORF">SIID45300_00116</name>
</gene>
<reference evidence="21 22" key="1">
    <citation type="submission" date="2024-05" db="EMBL/GenBank/DDBJ databases">
        <authorList>
            <consortium name="Candidatus Magnetaquicoccaceae bacterium FCR-1 genome sequencing consortium"/>
            <person name="Shimoshige H."/>
            <person name="Shimamura S."/>
            <person name="Taoka A."/>
            <person name="Kobayashi H."/>
            <person name="Maekawa T."/>
        </authorList>
    </citation>
    <scope>NUCLEOTIDE SEQUENCE [LARGE SCALE GENOMIC DNA]</scope>
    <source>
        <strain evidence="21 22">FCR-1</strain>
    </source>
</reference>
<evidence type="ECO:0000256" key="17">
    <source>
        <dbReference type="SAM" id="Phobius"/>
    </source>
</evidence>
<comment type="catalytic activity">
    <reaction evidence="1">
        <text>ATP + protein L-histidine = ADP + protein N-phospho-L-histidine.</text>
        <dbReference type="EC" id="2.7.13.3"/>
    </reaction>
</comment>
<dbReference type="SMART" id="SM00388">
    <property type="entry name" value="HisKA"/>
    <property type="match status" value="1"/>
</dbReference>
<evidence type="ECO:0000256" key="16">
    <source>
        <dbReference type="SAM" id="MobiDB-lite"/>
    </source>
</evidence>
<dbReference type="InterPro" id="IPR036097">
    <property type="entry name" value="HisK_dim/P_sf"/>
</dbReference>
<dbReference type="Pfam" id="PF00072">
    <property type="entry name" value="Response_reg"/>
    <property type="match status" value="2"/>
</dbReference>
<keyword evidence="8" id="KW-0547">Nucleotide-binding</keyword>
<feature type="compositionally biased region" description="Basic and acidic residues" evidence="16">
    <location>
        <begin position="96"/>
        <end position="113"/>
    </location>
</feature>
<evidence type="ECO:0000256" key="14">
    <source>
        <dbReference type="PROSITE-ProRule" id="PRU00110"/>
    </source>
</evidence>
<feature type="modified residue" description="4-aspartylphosphate" evidence="15">
    <location>
        <position position="768"/>
    </location>
</feature>
<reference evidence="21 22" key="2">
    <citation type="submission" date="2024-09" db="EMBL/GenBank/DDBJ databases">
        <title>Draft genome sequence of Candidatus Magnetaquicoccaceae bacterium FCR-1.</title>
        <authorList>
            <person name="Shimoshige H."/>
            <person name="Shimamura S."/>
            <person name="Taoka A."/>
            <person name="Kobayashi H."/>
            <person name="Maekawa T."/>
        </authorList>
    </citation>
    <scope>NUCLEOTIDE SEQUENCE [LARGE SCALE GENOMIC DNA]</scope>
    <source>
        <strain evidence="21 22">FCR-1</strain>
    </source>
</reference>
<evidence type="ECO:0000259" key="19">
    <source>
        <dbReference type="PROSITE" id="PS50110"/>
    </source>
</evidence>
<dbReference type="InterPro" id="IPR003661">
    <property type="entry name" value="HisK_dim/P_dom"/>
</dbReference>
<dbReference type="InterPro" id="IPR029016">
    <property type="entry name" value="GAF-like_dom_sf"/>
</dbReference>
<dbReference type="PROSITE" id="PS50110">
    <property type="entry name" value="RESPONSE_REGULATORY"/>
    <property type="match status" value="2"/>
</dbReference>
<dbReference type="SMART" id="SM00448">
    <property type="entry name" value="REC"/>
    <property type="match status" value="2"/>
</dbReference>
<feature type="region of interest" description="Disordered" evidence="16">
    <location>
        <begin position="974"/>
        <end position="996"/>
    </location>
</feature>
<evidence type="ECO:0000256" key="7">
    <source>
        <dbReference type="ARBA" id="ARBA00022692"/>
    </source>
</evidence>
<dbReference type="InterPro" id="IPR036890">
    <property type="entry name" value="HATPase_C_sf"/>
</dbReference>
<evidence type="ECO:0000313" key="21">
    <source>
        <dbReference type="EMBL" id="GAB0055819.1"/>
    </source>
</evidence>
<sequence length="1074" mass="118236">MSQSFLDRIVLFACSRAYLPGLLWLLAVVASLAWNLHVLDLSDDGSHGRHAGEGPIGTRSVDVATLRTESWVLHLFVLLAGAGALHHFDRTRRKRERDEEERQQAWSRERDSLKDTNRKQYTLLKKMLDQSSRLTRQNEYLEQQGQVRAVINRLLFDSLEALSLREQLDQAVLLITSIPWLDSPIEAGAIFLWDEERHELHLAAQRGLPEPLLERCARVPEGYCLCGRAARSRQTVHATRLDARHEITYYGMSDHGDHCFPIIGGERLIGVLNLKMDAGYLFTEENTNLLKPVVNTLAGLIIRCQQEEELSKARRSAELATQAKSAFLANMSHEIRTPMNAIIGLSHLCLQTGLTDKQRDYLFKVHSAANSLLRLINDILDFSKIEAGRVEMESVEFELEEVLDGVLAVIGVKALEQDLELLLDADPKAPSHLVGDPFRLGQVLTNLANNAVKFTERGEVVIATRVLVEGESDWLMQFSVRDTGIGLTDEQMGRLFQEFSQADSSTTRKHGGTGLGLAISRRLVEMMGGAIEVESVPGEGSCFTFTARFKRASRVMEDYRAQIGDLAGLAVLVVEDHDATRSVLAGGLESLGFTVSEGRDGAMAMEALSWARQEGEPFAMVLVDRLLPDGDGVELAWAIKNQAPEGSVPVVLVVAEQGFEVLESRLGESDGLDGILEKPVTRGSLFEAVMRGFNRPTEKSRHRSQLGDNAVVRQIAGARLLLAEDNELNQQVARELLSRVGVAVTVVENGRLAVERATRDHFDGILMDLQMPEMDGLDATRAIRREGSWAARMPIIAMTANAMVRDQEACLAAGMNDHIAKPIDPEILYAVLAKWIRPDTSRLVGEPVVVPETEEAEVLPLPELPGLDTASALRIMGGNARLYLDILGRFVHNQGEACRVMARQADAGAWSELERTAHTLKGIAATIGAAGLSGSAQAVEHAAREGGEIGSEGVSALLERAGVELEKVLQTIRNALPEPPVQGEERGERDGGSDREGLAPLFVKAERMFRHFDSDAEGVIEAMRPLVGTDADRESLRVLKTLLDGYDFQACLRHLWAWAEKVGIPLRPDEESGT</sequence>
<evidence type="ECO:0000256" key="11">
    <source>
        <dbReference type="ARBA" id="ARBA00022989"/>
    </source>
</evidence>
<feature type="transmembrane region" description="Helical" evidence="17">
    <location>
        <begin position="9"/>
        <end position="34"/>
    </location>
</feature>
<dbReference type="CDD" id="cd00088">
    <property type="entry name" value="HPT"/>
    <property type="match status" value="1"/>
</dbReference>
<dbReference type="Gene3D" id="3.30.565.10">
    <property type="entry name" value="Histidine kinase-like ATPase, C-terminal domain"/>
    <property type="match status" value="1"/>
</dbReference>
<dbReference type="PANTHER" id="PTHR45339:SF1">
    <property type="entry name" value="HYBRID SIGNAL TRANSDUCTION HISTIDINE KINASE J"/>
    <property type="match status" value="1"/>
</dbReference>
<dbReference type="InterPro" id="IPR005467">
    <property type="entry name" value="His_kinase_dom"/>
</dbReference>
<feature type="domain" description="Response regulatory" evidence="19">
    <location>
        <begin position="570"/>
        <end position="693"/>
    </location>
</feature>
<keyword evidence="5 15" id="KW-0597">Phosphoprotein</keyword>
<dbReference type="EMBL" id="BAAFGK010000001">
    <property type="protein sequence ID" value="GAB0055819.1"/>
    <property type="molecule type" value="Genomic_DNA"/>
</dbReference>
<evidence type="ECO:0000256" key="9">
    <source>
        <dbReference type="ARBA" id="ARBA00022777"/>
    </source>
</evidence>
<evidence type="ECO:0000256" key="4">
    <source>
        <dbReference type="ARBA" id="ARBA00022475"/>
    </source>
</evidence>
<dbReference type="CDD" id="cd00156">
    <property type="entry name" value="REC"/>
    <property type="match status" value="1"/>
</dbReference>
<dbReference type="InterPro" id="IPR003018">
    <property type="entry name" value="GAF"/>
</dbReference>
<keyword evidence="13 17" id="KW-0472">Membrane</keyword>
<keyword evidence="22" id="KW-1185">Reference proteome</keyword>
<evidence type="ECO:0000256" key="8">
    <source>
        <dbReference type="ARBA" id="ARBA00022741"/>
    </source>
</evidence>
<dbReference type="Proteomes" id="UP001628193">
    <property type="component" value="Unassembled WGS sequence"/>
</dbReference>
<dbReference type="InterPro" id="IPR011006">
    <property type="entry name" value="CheY-like_superfamily"/>
</dbReference>
<keyword evidence="10" id="KW-0067">ATP-binding</keyword>
<feature type="domain" description="Response regulatory" evidence="19">
    <location>
        <begin position="719"/>
        <end position="836"/>
    </location>
</feature>
<dbReference type="CDD" id="cd17546">
    <property type="entry name" value="REC_hyHK_CKI1_RcsC-like"/>
    <property type="match status" value="1"/>
</dbReference>
<dbReference type="InterPro" id="IPR004358">
    <property type="entry name" value="Sig_transdc_His_kin-like_C"/>
</dbReference>
<evidence type="ECO:0000256" key="1">
    <source>
        <dbReference type="ARBA" id="ARBA00000085"/>
    </source>
</evidence>
<dbReference type="InterPro" id="IPR003594">
    <property type="entry name" value="HATPase_dom"/>
</dbReference>
<dbReference type="SUPFAM" id="SSF52172">
    <property type="entry name" value="CheY-like"/>
    <property type="match status" value="2"/>
</dbReference>
<accession>A0ABQ0C4K2</accession>
<dbReference type="Pfam" id="PF01627">
    <property type="entry name" value="Hpt"/>
    <property type="match status" value="1"/>
</dbReference>